<evidence type="ECO:0000259" key="8">
    <source>
        <dbReference type="PROSITE" id="PS51987"/>
    </source>
</evidence>
<accession>A0ABS4PSQ7</accession>
<keyword evidence="10" id="KW-1185">Reference proteome</keyword>
<evidence type="ECO:0000256" key="2">
    <source>
        <dbReference type="ARBA" id="ARBA00022598"/>
    </source>
</evidence>
<dbReference type="PROSITE" id="PS51986">
    <property type="entry name" value="GS_BETA_GRASP"/>
    <property type="match status" value="1"/>
</dbReference>
<keyword evidence="2 9" id="KW-0436">Ligase</keyword>
<dbReference type="InterPro" id="IPR014746">
    <property type="entry name" value="Gln_synth/guanido_kin_cat_dom"/>
</dbReference>
<dbReference type="PANTHER" id="PTHR43785">
    <property type="entry name" value="GAMMA-GLUTAMYLPUTRESCINE SYNTHETASE"/>
    <property type="match status" value="1"/>
</dbReference>
<gene>
    <name evidence="9" type="ORF">JOM49_003993</name>
</gene>
<dbReference type="SMART" id="SM01230">
    <property type="entry name" value="Gln-synt_C"/>
    <property type="match status" value="1"/>
</dbReference>
<evidence type="ECO:0000259" key="7">
    <source>
        <dbReference type="PROSITE" id="PS51986"/>
    </source>
</evidence>
<feature type="domain" description="GS catalytic" evidence="8">
    <location>
        <begin position="122"/>
        <end position="453"/>
    </location>
</feature>
<dbReference type="Pfam" id="PF00120">
    <property type="entry name" value="Gln-synt_C"/>
    <property type="match status" value="1"/>
</dbReference>
<dbReference type="SUPFAM" id="SSF55931">
    <property type="entry name" value="Glutamine synthetase/guanido kinase"/>
    <property type="match status" value="1"/>
</dbReference>
<dbReference type="Gene3D" id="3.10.20.70">
    <property type="entry name" value="Glutamine synthetase, N-terminal domain"/>
    <property type="match status" value="1"/>
</dbReference>
<evidence type="ECO:0000256" key="4">
    <source>
        <dbReference type="ARBA" id="ARBA00022840"/>
    </source>
</evidence>
<dbReference type="GO" id="GO:0004356">
    <property type="term" value="F:glutamine synthetase activity"/>
    <property type="evidence" value="ECO:0007669"/>
    <property type="project" value="UniProtKB-EC"/>
</dbReference>
<evidence type="ECO:0000313" key="9">
    <source>
        <dbReference type="EMBL" id="MBP2182467.1"/>
    </source>
</evidence>
<feature type="domain" description="GS beta-grasp" evidence="7">
    <location>
        <begin position="23"/>
        <end position="115"/>
    </location>
</feature>
<comment type="caution">
    <text evidence="9">The sequence shown here is derived from an EMBL/GenBank/DDBJ whole genome shotgun (WGS) entry which is preliminary data.</text>
</comment>
<evidence type="ECO:0000256" key="6">
    <source>
        <dbReference type="RuleBase" id="RU000384"/>
    </source>
</evidence>
<dbReference type="Proteomes" id="UP000741013">
    <property type="component" value="Unassembled WGS sequence"/>
</dbReference>
<organism evidence="9 10">
    <name type="scientific">Amycolatopsis magusensis</name>
    <dbReference type="NCBI Taxonomy" id="882444"/>
    <lineage>
        <taxon>Bacteria</taxon>
        <taxon>Bacillati</taxon>
        <taxon>Actinomycetota</taxon>
        <taxon>Actinomycetes</taxon>
        <taxon>Pseudonocardiales</taxon>
        <taxon>Pseudonocardiaceae</taxon>
        <taxon>Amycolatopsis</taxon>
    </lineage>
</organism>
<reference evidence="9 10" key="1">
    <citation type="submission" date="2021-03" db="EMBL/GenBank/DDBJ databases">
        <title>Sequencing the genomes of 1000 actinobacteria strains.</title>
        <authorList>
            <person name="Klenk H.-P."/>
        </authorList>
    </citation>
    <scope>NUCLEOTIDE SEQUENCE [LARGE SCALE GENOMIC DNA]</scope>
    <source>
        <strain evidence="9 10">DSM 45510</strain>
    </source>
</reference>
<name>A0ABS4PSQ7_9PSEU</name>
<evidence type="ECO:0000256" key="3">
    <source>
        <dbReference type="ARBA" id="ARBA00022741"/>
    </source>
</evidence>
<keyword evidence="4" id="KW-0067">ATP-binding</keyword>
<dbReference type="EC" id="6.3.1.2" evidence="9"/>
<proteinExistence type="inferred from homology"/>
<dbReference type="PROSITE" id="PS51987">
    <property type="entry name" value="GS_CATALYTIC"/>
    <property type="match status" value="1"/>
</dbReference>
<dbReference type="InterPro" id="IPR036651">
    <property type="entry name" value="Gln_synt_N_sf"/>
</dbReference>
<evidence type="ECO:0000256" key="1">
    <source>
        <dbReference type="ARBA" id="ARBA00009897"/>
    </source>
</evidence>
<dbReference type="RefSeq" id="WP_209665771.1">
    <property type="nucleotide sequence ID" value="NZ_JAGGMS010000001.1"/>
</dbReference>
<dbReference type="PANTHER" id="PTHR43785:SF12">
    <property type="entry name" value="TYPE-1 GLUTAMINE SYNTHETASE 2"/>
    <property type="match status" value="1"/>
</dbReference>
<evidence type="ECO:0000256" key="5">
    <source>
        <dbReference type="PROSITE-ProRule" id="PRU01330"/>
    </source>
</evidence>
<dbReference type="InterPro" id="IPR008147">
    <property type="entry name" value="Gln_synt_N"/>
</dbReference>
<comment type="similarity">
    <text evidence="1 5 6">Belongs to the glutamine synthetase family.</text>
</comment>
<dbReference type="SUPFAM" id="SSF54368">
    <property type="entry name" value="Glutamine synthetase, N-terminal domain"/>
    <property type="match status" value="1"/>
</dbReference>
<dbReference type="InterPro" id="IPR008146">
    <property type="entry name" value="Gln_synth_cat_dom"/>
</dbReference>
<dbReference type="EMBL" id="JAGGMS010000001">
    <property type="protein sequence ID" value="MBP2182467.1"/>
    <property type="molecule type" value="Genomic_DNA"/>
</dbReference>
<dbReference type="Gene3D" id="3.30.590.10">
    <property type="entry name" value="Glutamine synthetase/guanido kinase, catalytic domain"/>
    <property type="match status" value="1"/>
</dbReference>
<keyword evidence="3" id="KW-0547">Nucleotide-binding</keyword>
<evidence type="ECO:0000313" key="10">
    <source>
        <dbReference type="Proteomes" id="UP000741013"/>
    </source>
</evidence>
<protein>
    <submittedName>
        <fullName evidence="9">Glutamine synthetase</fullName>
        <ecNumber evidence="9">6.3.1.2</ecNumber>
    </submittedName>
</protein>
<sequence>MDQHDREARAEQARGIAADLGERGIAAIAVTWVDTSGVTRVKTVPTARLGHAAAWGIGASPVFDVYLVDDSAVTGRFAGGPAGDLRLHPDLDRLTALAAQPGWAWAPADRYQQDGTPHPGDPRLLAQQAVTRLADTGLTAQVAFEVEWCVSRGDGDEFVPASSGPAYGMARLVELPDYLRGVLEALSAQGIAVEQLHPEYAVGQFEVSVAATDPVGAADLLVLVRETLRAVGHRHGLRTTFAPKVVAGGVGNGGHVHLSLWRDGTNLMSDGDGWHGLTELAEAFGGGILDRLPGLLAIGAPSVASYLRLVPSHWAGPYRCWGWENREAALRLVSGEAGHGQRAANLEVKCFDGAANPYLVVAGLLAAGTAGIAEQAALPEPIQVDPASLPEGTVQRLPASLGEAATAFEADPALRKAFGEELVDTVLTVRRGELALFDGLSAEEVVARTRWRY</sequence>